<feature type="compositionally biased region" description="Pro residues" evidence="1">
    <location>
        <begin position="549"/>
        <end position="565"/>
    </location>
</feature>
<dbReference type="AlphaFoldDB" id="A0A9W8H2P6"/>
<feature type="region of interest" description="Disordered" evidence="1">
    <location>
        <begin position="140"/>
        <end position="178"/>
    </location>
</feature>
<protein>
    <submittedName>
        <fullName evidence="2">Uncharacterized protein</fullName>
    </submittedName>
</protein>
<organism evidence="2 3">
    <name type="scientific">Coemansia pectinata</name>
    <dbReference type="NCBI Taxonomy" id="1052879"/>
    <lineage>
        <taxon>Eukaryota</taxon>
        <taxon>Fungi</taxon>
        <taxon>Fungi incertae sedis</taxon>
        <taxon>Zoopagomycota</taxon>
        <taxon>Kickxellomycotina</taxon>
        <taxon>Kickxellomycetes</taxon>
        <taxon>Kickxellales</taxon>
        <taxon>Kickxellaceae</taxon>
        <taxon>Coemansia</taxon>
    </lineage>
</organism>
<name>A0A9W8H2P6_9FUNG</name>
<keyword evidence="3" id="KW-1185">Reference proteome</keyword>
<comment type="caution">
    <text evidence="2">The sequence shown here is derived from an EMBL/GenBank/DDBJ whole genome shotgun (WGS) entry which is preliminary data.</text>
</comment>
<feature type="non-terminal residue" evidence="2">
    <location>
        <position position="1"/>
    </location>
</feature>
<feature type="compositionally biased region" description="Acidic residues" evidence="1">
    <location>
        <begin position="148"/>
        <end position="158"/>
    </location>
</feature>
<dbReference type="PANTHER" id="PTHR24216:SF65">
    <property type="entry name" value="PAXILLIN-LIKE PROTEIN 1"/>
    <property type="match status" value="1"/>
</dbReference>
<reference evidence="2" key="1">
    <citation type="submission" date="2022-07" db="EMBL/GenBank/DDBJ databases">
        <title>Phylogenomic reconstructions and comparative analyses of Kickxellomycotina fungi.</title>
        <authorList>
            <person name="Reynolds N.K."/>
            <person name="Stajich J.E."/>
            <person name="Barry K."/>
            <person name="Grigoriev I.V."/>
            <person name="Crous P."/>
            <person name="Smith M.E."/>
        </authorList>
    </citation>
    <scope>NUCLEOTIDE SEQUENCE</scope>
    <source>
        <strain evidence="2">BCRC 34297</strain>
    </source>
</reference>
<gene>
    <name evidence="2" type="ORF">GGI19_002445</name>
</gene>
<evidence type="ECO:0000256" key="1">
    <source>
        <dbReference type="SAM" id="MobiDB-lite"/>
    </source>
</evidence>
<feature type="region of interest" description="Disordered" evidence="1">
    <location>
        <begin position="476"/>
        <end position="647"/>
    </location>
</feature>
<evidence type="ECO:0000313" key="2">
    <source>
        <dbReference type="EMBL" id="KAJ2754378.1"/>
    </source>
</evidence>
<dbReference type="Proteomes" id="UP001140011">
    <property type="component" value="Unassembled WGS sequence"/>
</dbReference>
<feature type="compositionally biased region" description="Low complexity" evidence="1">
    <location>
        <begin position="566"/>
        <end position="579"/>
    </location>
</feature>
<feature type="compositionally biased region" description="Low complexity" evidence="1">
    <location>
        <begin position="489"/>
        <end position="519"/>
    </location>
</feature>
<evidence type="ECO:0000313" key="3">
    <source>
        <dbReference type="Proteomes" id="UP001140011"/>
    </source>
</evidence>
<accession>A0A9W8H2P6</accession>
<dbReference type="PANTHER" id="PTHR24216">
    <property type="entry name" value="PAXILLIN-RELATED"/>
    <property type="match status" value="1"/>
</dbReference>
<proteinExistence type="predicted"/>
<dbReference type="EMBL" id="JANBUH010000121">
    <property type="protein sequence ID" value="KAJ2754378.1"/>
    <property type="molecule type" value="Genomic_DNA"/>
</dbReference>
<sequence length="810" mass="89345">MSQVQEGSLEATVAQPERVPHEYKAVNANDEARLCQLHPDMAYICGQAPRRPDDANYEYVKSEMKVFRSTLFALVGDTWLLRDFRYYVRSLTYLGFEATRALLLHILLHFEEGPDFPLPDITVRYISQFFRALHDQDCDKASDTSPSSEDDLDGEDNESNPCAPRCETSDNVPSTGKRGAIDLDVQATLKIYEGAYSDSGYSGFGSRPETMTTLVQYMVQDYMTNLKVHADKNMVVCIRRHIIFDITKDNILYTGRRRRHRSRKDGYVRANGGGGQTRNQRITRREWRRLVAAGNVPRWKAVERANAVIAKLGSPAAKCDLDDWNKYGAKHSKAKTITQKLRVIYDTNLDLRKASQSTVALIPLYSASAKYVIVDSTALFEVLMEFEKHYSEKRCKTECECCNDDEPFKRPTIDGKRFRWNRIRHWLEFVKVPYDLLLKKDEEAEPGRRYFNTMLSTDGFCTSLSTFKWVRRKLSKQTPETSTAPPDPSAAESSTVVSSSSSAAPTTSAPPTAESSTASGKRGRTPEPASKIGRRRVVGHQCVAARVPSPVPVRAPSPEPPPQTTTPPTTDPSSSAPAIVAPPAPMTKRGRGRPRKSATQPPLPTAESSSVGVKRKRTPRSASTADGEPIVPRVIARARVRRPGPEPPPPAYLRAMAELAADPYDGLLPASASDEAADAMLAAVADDLAECTATLSELRAVCLASHAEGEAAAHWAASIDHGKYYTEHKRTAIYNEKCEAVTIAYETAIRVAETATGPELERTEAQAADLDAARDAAMKTALRGVDVARFVASEAIYAEKRKAAAALDAL</sequence>
<dbReference type="OrthoDB" id="5582344at2759"/>